<dbReference type="AlphaFoldDB" id="A0AAW1NMP9"/>
<evidence type="ECO:0000256" key="1">
    <source>
        <dbReference type="SAM" id="MobiDB-lite"/>
    </source>
</evidence>
<reference evidence="4 5" key="1">
    <citation type="journal article" date="2024" name="Nat. Commun.">
        <title>Phylogenomics reveals the evolutionary origins of lichenization in chlorophyte algae.</title>
        <authorList>
            <person name="Puginier C."/>
            <person name="Libourel C."/>
            <person name="Otte J."/>
            <person name="Skaloud P."/>
            <person name="Haon M."/>
            <person name="Grisel S."/>
            <person name="Petersen M."/>
            <person name="Berrin J.G."/>
            <person name="Delaux P.M."/>
            <person name="Dal Grande F."/>
            <person name="Keller J."/>
        </authorList>
    </citation>
    <scope>NUCLEOTIDE SEQUENCE [LARGE SCALE GENOMIC DNA]</scope>
    <source>
        <strain evidence="4 5">SAG 2036</strain>
    </source>
</reference>
<feature type="domain" description="Rubredoxin-like" evidence="3">
    <location>
        <begin position="186"/>
        <end position="226"/>
    </location>
</feature>
<keyword evidence="2" id="KW-0812">Transmembrane</keyword>
<proteinExistence type="predicted"/>
<feature type="transmembrane region" description="Helical" evidence="2">
    <location>
        <begin position="238"/>
        <end position="260"/>
    </location>
</feature>
<protein>
    <recommendedName>
        <fullName evidence="3">Rubredoxin-like domain-containing protein</fullName>
    </recommendedName>
</protein>
<dbReference type="PROSITE" id="PS50903">
    <property type="entry name" value="RUBREDOXIN_LIKE"/>
    <property type="match status" value="1"/>
</dbReference>
<keyword evidence="2" id="KW-0472">Membrane</keyword>
<dbReference type="PANTHER" id="PTHR47661">
    <property type="entry name" value="PHOSPHOGLUCAN PHOSPHATASE LSF1, CHLOROPLASTIC"/>
    <property type="match status" value="1"/>
</dbReference>
<gene>
    <name evidence="4" type="ORF">WJX73_000120</name>
</gene>
<keyword evidence="5" id="KW-1185">Reference proteome</keyword>
<dbReference type="Proteomes" id="UP001465755">
    <property type="component" value="Unassembled WGS sequence"/>
</dbReference>
<comment type="caution">
    <text evidence="4">The sequence shown here is derived from an EMBL/GenBank/DDBJ whole genome shotgun (WGS) entry which is preliminary data.</text>
</comment>
<sequence>MTSTACGISLGGPRSSTAQRTSVPVSVLRPSLARLPVLLGPTQHTGCPLQQSPLRAKRSSQQLAARALLGTGTKQYTVDVDKPIGLKLKENKNEAGGLIVTDVSGNAAKEGIERGDTVIYTSSFFGDELWPCDSINFTRTALARAPSPVAIVFVKGTNDSVNVRRLPKKPAPPKFGRALTPQQRELATHICLDCGYVYSQKKPFDEQSQDYRCPQCQAPKKRFAAYDAESGKAKGGSLLSPATIGIVVGGLVVLAALLYVGSTV</sequence>
<evidence type="ECO:0000313" key="4">
    <source>
        <dbReference type="EMBL" id="KAK9787857.1"/>
    </source>
</evidence>
<evidence type="ECO:0000256" key="2">
    <source>
        <dbReference type="SAM" id="Phobius"/>
    </source>
</evidence>
<keyword evidence="2" id="KW-1133">Transmembrane helix</keyword>
<dbReference type="EMBL" id="JALJOQ010000239">
    <property type="protein sequence ID" value="KAK9787857.1"/>
    <property type="molecule type" value="Genomic_DNA"/>
</dbReference>
<dbReference type="InterPro" id="IPR024934">
    <property type="entry name" value="Rubredoxin-like_dom"/>
</dbReference>
<organism evidence="4 5">
    <name type="scientific">Symbiochloris irregularis</name>
    <dbReference type="NCBI Taxonomy" id="706552"/>
    <lineage>
        <taxon>Eukaryota</taxon>
        <taxon>Viridiplantae</taxon>
        <taxon>Chlorophyta</taxon>
        <taxon>core chlorophytes</taxon>
        <taxon>Trebouxiophyceae</taxon>
        <taxon>Trebouxiales</taxon>
        <taxon>Trebouxiaceae</taxon>
        <taxon>Symbiochloris</taxon>
    </lineage>
</organism>
<accession>A0AAW1NMP9</accession>
<evidence type="ECO:0000313" key="5">
    <source>
        <dbReference type="Proteomes" id="UP001465755"/>
    </source>
</evidence>
<dbReference type="Gene3D" id="2.20.28.10">
    <property type="match status" value="1"/>
</dbReference>
<feature type="region of interest" description="Disordered" evidence="1">
    <location>
        <begin position="1"/>
        <end position="22"/>
    </location>
</feature>
<dbReference type="SUPFAM" id="SSF57802">
    <property type="entry name" value="Rubredoxin-like"/>
    <property type="match status" value="1"/>
</dbReference>
<dbReference type="GO" id="GO:0005506">
    <property type="term" value="F:iron ion binding"/>
    <property type="evidence" value="ECO:0007669"/>
    <property type="project" value="InterPro"/>
</dbReference>
<name>A0AAW1NMP9_9CHLO</name>
<evidence type="ECO:0000259" key="3">
    <source>
        <dbReference type="PROSITE" id="PS50903"/>
    </source>
</evidence>
<dbReference type="CDD" id="cd00350">
    <property type="entry name" value="rubredoxin_like"/>
    <property type="match status" value="1"/>
</dbReference>
<dbReference type="PANTHER" id="PTHR47661:SF4">
    <property type="entry name" value="OS08G0162600 PROTEIN"/>
    <property type="match status" value="1"/>
</dbReference>